<dbReference type="AlphaFoldDB" id="A0A0G0HUU8"/>
<evidence type="ECO:0000313" key="2">
    <source>
        <dbReference type="Proteomes" id="UP000034492"/>
    </source>
</evidence>
<dbReference type="Proteomes" id="UP000034492">
    <property type="component" value="Unassembled WGS sequence"/>
</dbReference>
<reference evidence="1 2" key="1">
    <citation type="journal article" date="2015" name="Nature">
        <title>rRNA introns, odd ribosomes, and small enigmatic genomes across a large radiation of phyla.</title>
        <authorList>
            <person name="Brown C.T."/>
            <person name="Hug L.A."/>
            <person name="Thomas B.C."/>
            <person name="Sharon I."/>
            <person name="Castelle C.J."/>
            <person name="Singh A."/>
            <person name="Wilkins M.J."/>
            <person name="Williams K.H."/>
            <person name="Banfield J.F."/>
        </authorList>
    </citation>
    <scope>NUCLEOTIDE SEQUENCE [LARGE SCALE GENOMIC DNA]</scope>
</reference>
<protein>
    <submittedName>
        <fullName evidence="1">Uncharacterized protein</fullName>
    </submittedName>
</protein>
<evidence type="ECO:0000313" key="1">
    <source>
        <dbReference type="EMBL" id="KKQ07636.1"/>
    </source>
</evidence>
<proteinExistence type="predicted"/>
<dbReference type="EMBL" id="LBSA01000041">
    <property type="protein sequence ID" value="KKQ07636.1"/>
    <property type="molecule type" value="Genomic_DNA"/>
</dbReference>
<name>A0A0G0HUU8_9BACT</name>
<accession>A0A0G0HUU8</accession>
<sequence>MFRLTVFVFFLISALISIHFFKDLTQTFIKETYAQHAPYAYPTPAYTTPAPAVPFVTISANPQALIVGGNSTISWTTGNMPAGVTCSNNWNAFLIITPNTSGSDIRAIYNDYTFTVSCSNGYSDSVAVTAIIPIPSTPTFTYAAGACPAGSENSYGNVTWSSVPYASGYELVRDGYGSFGTGVYYGMLDYSVADSGMNALYYIRAYNQSGSSPWGYVYVAIPDCLTPAAYSINTPISSCLGINSPNLAVGINSSAHANN</sequence>
<gene>
    <name evidence="1" type="ORF">US19_C0041G0027</name>
</gene>
<organism evidence="1 2">
    <name type="scientific">Candidatus Daviesbacteria bacterium GW2011_GWB1_36_5</name>
    <dbReference type="NCBI Taxonomy" id="1618426"/>
    <lineage>
        <taxon>Bacteria</taxon>
        <taxon>Candidatus Daviesiibacteriota</taxon>
    </lineage>
</organism>
<comment type="caution">
    <text evidence="1">The sequence shown here is derived from an EMBL/GenBank/DDBJ whole genome shotgun (WGS) entry which is preliminary data.</text>
</comment>
<feature type="non-terminal residue" evidence="1">
    <location>
        <position position="259"/>
    </location>
</feature>